<evidence type="ECO:0000313" key="13">
    <source>
        <dbReference type="EMBL" id="VFK76576.1"/>
    </source>
</evidence>
<sequence length="108" mass="11890">MSDQIAHVTDGTFEEEVLKVEKPVLVDFWADWCGPCKVIAPILEEAAGAYADKVRIAKLNIDENPLTPPRFSIRGIPTLMLFKQGNVEATKVGAISKSQLFAFLDSNL</sequence>
<evidence type="ECO:0000313" key="12">
    <source>
        <dbReference type="EMBL" id="VFK34078.1"/>
    </source>
</evidence>
<dbReference type="GO" id="GO:0005829">
    <property type="term" value="C:cytosol"/>
    <property type="evidence" value="ECO:0007669"/>
    <property type="project" value="TreeGrafter"/>
</dbReference>
<dbReference type="InterPro" id="IPR036249">
    <property type="entry name" value="Thioredoxin-like_sf"/>
</dbReference>
<evidence type="ECO:0000256" key="9">
    <source>
        <dbReference type="PIRSR" id="PIRSR000077-4"/>
    </source>
</evidence>
<feature type="site" description="Deprotonates C-terminal active site Cys" evidence="8">
    <location>
        <position position="27"/>
    </location>
</feature>
<name>A0A450XXR3_9GAMM</name>
<dbReference type="Pfam" id="PF00085">
    <property type="entry name" value="Thioredoxin"/>
    <property type="match status" value="1"/>
</dbReference>
<feature type="site" description="Contributes to redox potential value" evidence="8">
    <location>
        <position position="35"/>
    </location>
</feature>
<dbReference type="EMBL" id="CAADGH010000063">
    <property type="protein sequence ID" value="VFK76576.1"/>
    <property type="molecule type" value="Genomic_DNA"/>
</dbReference>
<keyword evidence="2" id="KW-0813">Transport</keyword>
<evidence type="ECO:0000256" key="7">
    <source>
        <dbReference type="PIRNR" id="PIRNR000077"/>
    </source>
</evidence>
<dbReference type="CDD" id="cd02947">
    <property type="entry name" value="TRX_family"/>
    <property type="match status" value="1"/>
</dbReference>
<dbReference type="PIRSF" id="PIRSF000077">
    <property type="entry name" value="Thioredoxin"/>
    <property type="match status" value="1"/>
</dbReference>
<evidence type="ECO:0000256" key="1">
    <source>
        <dbReference type="ARBA" id="ARBA00008987"/>
    </source>
</evidence>
<proteinExistence type="inferred from homology"/>
<evidence type="ECO:0000256" key="2">
    <source>
        <dbReference type="ARBA" id="ARBA00022448"/>
    </source>
</evidence>
<dbReference type="AlphaFoldDB" id="A0A450XXR3"/>
<dbReference type="NCBIfam" id="NF006898">
    <property type="entry name" value="PRK09381.1"/>
    <property type="match status" value="1"/>
</dbReference>
<dbReference type="NCBIfam" id="TIGR01068">
    <property type="entry name" value="thioredoxin"/>
    <property type="match status" value="1"/>
</dbReference>
<dbReference type="InterPro" id="IPR017937">
    <property type="entry name" value="Thioredoxin_CS"/>
</dbReference>
<dbReference type="GO" id="GO:0045454">
    <property type="term" value="P:cell redox homeostasis"/>
    <property type="evidence" value="ECO:0007669"/>
    <property type="project" value="TreeGrafter"/>
</dbReference>
<dbReference type="PRINTS" id="PR00421">
    <property type="entry name" value="THIOREDOXIN"/>
</dbReference>
<dbReference type="EMBL" id="CAADFO010000093">
    <property type="protein sequence ID" value="VFK31786.1"/>
    <property type="molecule type" value="Genomic_DNA"/>
</dbReference>
<dbReference type="InterPro" id="IPR005746">
    <property type="entry name" value="Thioredoxin"/>
</dbReference>
<dbReference type="GO" id="GO:0015035">
    <property type="term" value="F:protein-disulfide reductase activity"/>
    <property type="evidence" value="ECO:0007669"/>
    <property type="project" value="UniProtKB-UniRule"/>
</dbReference>
<evidence type="ECO:0000256" key="8">
    <source>
        <dbReference type="PIRSR" id="PIRSR000077-1"/>
    </source>
</evidence>
<gene>
    <name evidence="11" type="ORF">BECKMB1821G_GA0114241_109310</name>
    <name evidence="13" type="ORF">BECKMB1821H_GA0114242_106322</name>
    <name evidence="12" type="ORF">BECKMB1821I_GA0114274_106020</name>
</gene>
<dbReference type="FunFam" id="3.40.30.10:FF:000001">
    <property type="entry name" value="Thioredoxin"/>
    <property type="match status" value="1"/>
</dbReference>
<evidence type="ECO:0000313" key="11">
    <source>
        <dbReference type="EMBL" id="VFK31786.1"/>
    </source>
</evidence>
<keyword evidence="4 9" id="KW-1015">Disulfide bond</keyword>
<dbReference type="PROSITE" id="PS51352">
    <property type="entry name" value="THIOREDOXIN_2"/>
    <property type="match status" value="1"/>
</dbReference>
<accession>A0A450XXR3</accession>
<evidence type="ECO:0000256" key="3">
    <source>
        <dbReference type="ARBA" id="ARBA00022982"/>
    </source>
</evidence>
<evidence type="ECO:0000259" key="10">
    <source>
        <dbReference type="PROSITE" id="PS51352"/>
    </source>
</evidence>
<dbReference type="EMBL" id="CAADFQ010000060">
    <property type="protein sequence ID" value="VFK34078.1"/>
    <property type="molecule type" value="Genomic_DNA"/>
</dbReference>
<feature type="active site" description="Nucleophile" evidence="8">
    <location>
        <position position="33"/>
    </location>
</feature>
<dbReference type="PROSITE" id="PS00194">
    <property type="entry name" value="THIOREDOXIN_1"/>
    <property type="match status" value="1"/>
</dbReference>
<dbReference type="InterPro" id="IPR013766">
    <property type="entry name" value="Thioredoxin_domain"/>
</dbReference>
<dbReference type="PANTHER" id="PTHR45663">
    <property type="entry name" value="GEO12009P1"/>
    <property type="match status" value="1"/>
</dbReference>
<reference evidence="12" key="1">
    <citation type="submission" date="2019-02" db="EMBL/GenBank/DDBJ databases">
        <authorList>
            <person name="Gruber-Vodicka R. H."/>
            <person name="Seah K. B. B."/>
        </authorList>
    </citation>
    <scope>NUCLEOTIDE SEQUENCE</scope>
    <source>
        <strain evidence="11">BECK_BZ197</strain>
        <strain evidence="13">BECK_BZ198</strain>
        <strain evidence="12">BECK_BZ199</strain>
    </source>
</reference>
<evidence type="ECO:0000256" key="6">
    <source>
        <dbReference type="NCBIfam" id="TIGR01068"/>
    </source>
</evidence>
<feature type="disulfide bond" description="Redox-active" evidence="9">
    <location>
        <begin position="33"/>
        <end position="36"/>
    </location>
</feature>
<organism evidence="12">
    <name type="scientific">Candidatus Kentrum sp. MB</name>
    <dbReference type="NCBI Taxonomy" id="2138164"/>
    <lineage>
        <taxon>Bacteria</taxon>
        <taxon>Pseudomonadati</taxon>
        <taxon>Pseudomonadota</taxon>
        <taxon>Gammaproteobacteria</taxon>
        <taxon>Candidatus Kentrum</taxon>
    </lineage>
</organism>
<comment type="similarity">
    <text evidence="1 7">Belongs to the thioredoxin family.</text>
</comment>
<protein>
    <recommendedName>
        <fullName evidence="6 7">Thioredoxin</fullName>
    </recommendedName>
</protein>
<keyword evidence="5 9" id="KW-0676">Redox-active center</keyword>
<dbReference type="SUPFAM" id="SSF52833">
    <property type="entry name" value="Thioredoxin-like"/>
    <property type="match status" value="1"/>
</dbReference>
<feature type="active site" description="Nucleophile" evidence="8">
    <location>
        <position position="36"/>
    </location>
</feature>
<evidence type="ECO:0000256" key="4">
    <source>
        <dbReference type="ARBA" id="ARBA00023157"/>
    </source>
</evidence>
<dbReference type="Gene3D" id="3.40.30.10">
    <property type="entry name" value="Glutaredoxin"/>
    <property type="match status" value="1"/>
</dbReference>
<evidence type="ECO:0000256" key="5">
    <source>
        <dbReference type="ARBA" id="ARBA00023284"/>
    </source>
</evidence>
<dbReference type="PANTHER" id="PTHR45663:SF11">
    <property type="entry name" value="GEO12009P1"/>
    <property type="match status" value="1"/>
</dbReference>
<keyword evidence="3" id="KW-0249">Electron transport</keyword>
<feature type="domain" description="Thioredoxin" evidence="10">
    <location>
        <begin position="1"/>
        <end position="108"/>
    </location>
</feature>
<feature type="site" description="Contributes to redox potential value" evidence="8">
    <location>
        <position position="34"/>
    </location>
</feature>